<dbReference type="InterPro" id="IPR019734">
    <property type="entry name" value="TPR_rpt"/>
</dbReference>
<dbReference type="SMART" id="SM00028">
    <property type="entry name" value="TPR"/>
    <property type="match status" value="5"/>
</dbReference>
<protein>
    <recommendedName>
        <fullName evidence="1">CHAT domain-containing protein</fullName>
    </recommendedName>
</protein>
<dbReference type="SUPFAM" id="SSF48452">
    <property type="entry name" value="TPR-like"/>
    <property type="match status" value="2"/>
</dbReference>
<accession>A0AAV3XM95</accession>
<evidence type="ECO:0000313" key="3">
    <source>
        <dbReference type="Proteomes" id="UP001050975"/>
    </source>
</evidence>
<evidence type="ECO:0000313" key="2">
    <source>
        <dbReference type="EMBL" id="GET41290.1"/>
    </source>
</evidence>
<dbReference type="Gene3D" id="1.25.40.10">
    <property type="entry name" value="Tetratricopeptide repeat domain"/>
    <property type="match status" value="2"/>
</dbReference>
<comment type="caution">
    <text evidence="2">The sequence shown here is derived from an EMBL/GenBank/DDBJ whole genome shotgun (WGS) entry which is preliminary data.</text>
</comment>
<reference evidence="2" key="1">
    <citation type="submission" date="2019-10" db="EMBL/GenBank/DDBJ databases">
        <title>Draft genome sequece of Microseira wollei NIES-4236.</title>
        <authorList>
            <person name="Yamaguchi H."/>
            <person name="Suzuki S."/>
            <person name="Kawachi M."/>
        </authorList>
    </citation>
    <scope>NUCLEOTIDE SEQUENCE</scope>
    <source>
        <strain evidence="2">NIES-4236</strain>
    </source>
</reference>
<dbReference type="InterPro" id="IPR011990">
    <property type="entry name" value="TPR-like_helical_dom_sf"/>
</dbReference>
<dbReference type="InterPro" id="IPR024983">
    <property type="entry name" value="CHAT_dom"/>
</dbReference>
<dbReference type="Proteomes" id="UP001050975">
    <property type="component" value="Unassembled WGS sequence"/>
</dbReference>
<keyword evidence="3" id="KW-1185">Reference proteome</keyword>
<evidence type="ECO:0000259" key="1">
    <source>
        <dbReference type="Pfam" id="PF12770"/>
    </source>
</evidence>
<organism evidence="2 3">
    <name type="scientific">Microseira wollei NIES-4236</name>
    <dbReference type="NCBI Taxonomy" id="2530354"/>
    <lineage>
        <taxon>Bacteria</taxon>
        <taxon>Bacillati</taxon>
        <taxon>Cyanobacteriota</taxon>
        <taxon>Cyanophyceae</taxon>
        <taxon>Oscillatoriophycideae</taxon>
        <taxon>Aerosakkonematales</taxon>
        <taxon>Aerosakkonemataceae</taxon>
        <taxon>Microseira</taxon>
    </lineage>
</organism>
<dbReference type="AlphaFoldDB" id="A0AAV3XM95"/>
<proteinExistence type="predicted"/>
<feature type="domain" description="CHAT" evidence="1">
    <location>
        <begin position="539"/>
        <end position="809"/>
    </location>
</feature>
<dbReference type="PANTHER" id="PTHR10098:SF112">
    <property type="entry name" value="SLR0380 PROTEIN"/>
    <property type="match status" value="1"/>
</dbReference>
<name>A0AAV3XM95_9CYAN</name>
<dbReference type="PANTHER" id="PTHR10098">
    <property type="entry name" value="RAPSYN-RELATED"/>
    <property type="match status" value="1"/>
</dbReference>
<sequence>MGNKQFNMPTPLRVSLHKQSLPSQAKITRKRKRSLSFLLLLLLSLFLTIITPHSFPGSARERDPRGSASVTITILQTAQTLNEQGRQQLEQGDAEAALNTWKQAELAYQKAKDENGVIGSKLNQSQALQALGRYQQAKQLLTQLQEAIKNQSDSELKATVYRSLGDVLRVNGELKQSEGILEESLKLAQSLNATPAVVATQLSLGNTAFAQVKRAQAVNAPQTAEEETKKAVNFYRYVIEQATSTQIKLQAKLNLLNLLVETNQQSEAEKVWPEVRDAVSQLSPSVFAIASRINLARSLLKLNPRNEAIPSLLTLAIAQAKTLATRSLESYAVGYLGQFYELNQQPQQAINLTETALKLAQANQFFDIAYQWQWQLGKLYNNTGNKTAAIASYTEAVKTLEYLRKNLVALNPEGQFSFRDEVEPVYRQLVDLLLQSEPSQENLQQAIKQIDALQLAEIENFLGCDLSKLVVINQVPDPKAAIIYPIVLDQRLAVILQLPEKVLEYHEIAIDKNQVHNAIAELKEYLNAPNRRDEVIQKAQIFYQWIFKPIEPTIGSRKDIETLVFVLDGDLRNIPMTILHDGQNYLFEKYPTAVAPQLEIFAPKPLEKSLKLFIGGVGQPQTIEGIFYDRIRYFDQELNQIKTQASASETLVNDNFTLANIQQRLESENFSAIHIKTHGVFSSDPDGTFIVAYNQLVKGKDLANIIQLSRQSESQTIELLVLSACYTAQGDNRAILGLAGIAVRAGARSTISTLWEARDAANTELMAKFYQELSKPNMTRAKALQLSQKSLFEQYKAPNVWAPYVLVGNWL</sequence>
<gene>
    <name evidence="2" type="ORF">MiSe_61020</name>
</gene>
<dbReference type="Pfam" id="PF12770">
    <property type="entry name" value="CHAT"/>
    <property type="match status" value="1"/>
</dbReference>
<dbReference type="EMBL" id="BLAY01000117">
    <property type="protein sequence ID" value="GET41290.1"/>
    <property type="molecule type" value="Genomic_DNA"/>
</dbReference>